<sequence length="92" mass="9971">MPGRRNLQDQSVKVNAVVAAHRAFVLFAQDVVQAGADPRHEGRPLLHGGLGKLGVECRQIDLGKVLIGLGQARDASQRQFLRQAPLVRGVIQ</sequence>
<dbReference type="AlphaFoldDB" id="A0A809RV48"/>
<proteinExistence type="predicted"/>
<accession>A0A809RV48</accession>
<protein>
    <submittedName>
        <fullName evidence="1">Uncharacterized protein</fullName>
    </submittedName>
</protein>
<organism evidence="1 2">
    <name type="scientific">Candidatus Desulfobacillus denitrificans</name>
    <dbReference type="NCBI Taxonomy" id="2608985"/>
    <lineage>
        <taxon>Bacteria</taxon>
        <taxon>Pseudomonadati</taxon>
        <taxon>Pseudomonadota</taxon>
        <taxon>Betaproteobacteria</taxon>
        <taxon>Candidatus Desulfobacillus</taxon>
    </lineage>
</organism>
<dbReference type="EMBL" id="AP021857">
    <property type="protein sequence ID" value="BBO20066.1"/>
    <property type="molecule type" value="Genomic_DNA"/>
</dbReference>
<reference evidence="1" key="1">
    <citation type="journal article" name="DNA Res.">
        <title>The physiological potential of anammox bacteria as revealed by their core genome structure.</title>
        <authorList>
            <person name="Okubo T."/>
            <person name="Toyoda A."/>
            <person name="Fukuhara K."/>
            <person name="Uchiyama I."/>
            <person name="Harigaya Y."/>
            <person name="Kuroiwa M."/>
            <person name="Suzuki T."/>
            <person name="Murakami Y."/>
            <person name="Suwa Y."/>
            <person name="Takami H."/>
        </authorList>
    </citation>
    <scope>NUCLEOTIDE SEQUENCE</scope>
    <source>
        <strain evidence="1">317325-3</strain>
    </source>
</reference>
<dbReference type="Proteomes" id="UP000662914">
    <property type="component" value="Chromosome"/>
</dbReference>
<evidence type="ECO:0000313" key="2">
    <source>
        <dbReference type="Proteomes" id="UP000662914"/>
    </source>
</evidence>
<dbReference type="KEGG" id="ddz:DSYM_07650"/>
<gene>
    <name evidence="1" type="ORF">DSYM_07650</name>
</gene>
<name>A0A809RV48_9PROT</name>
<evidence type="ECO:0000313" key="1">
    <source>
        <dbReference type="EMBL" id="BBO20066.1"/>
    </source>
</evidence>